<accession>F8MDC0</accession>
<dbReference type="RefSeq" id="XP_009847852.1">
    <property type="nucleotide sequence ID" value="XM_009849550.1"/>
</dbReference>
<feature type="compositionally biased region" description="Basic and acidic residues" evidence="1">
    <location>
        <begin position="12"/>
        <end position="24"/>
    </location>
</feature>
<dbReference type="KEGG" id="nte:NEUTE1DRAFT97778"/>
<dbReference type="EMBL" id="GL891302">
    <property type="protein sequence ID" value="EGO60612.1"/>
    <property type="molecule type" value="Genomic_DNA"/>
</dbReference>
<name>F8MDC0_NEUT8</name>
<evidence type="ECO:0000313" key="3">
    <source>
        <dbReference type="Proteomes" id="UP000008065"/>
    </source>
</evidence>
<keyword evidence="3" id="KW-1185">Reference proteome</keyword>
<dbReference type="GeneID" id="20831791"/>
<sequence length="61" mass="6764">MKTRQHMTAEQSQDHPQQHQHDIPSSHAIRSYTSALINASTDMETGTETVHGTSECVCNAK</sequence>
<proteinExistence type="predicted"/>
<dbReference type="Proteomes" id="UP000008065">
    <property type="component" value="Unassembled WGS sequence"/>
</dbReference>
<feature type="region of interest" description="Disordered" evidence="1">
    <location>
        <begin position="1"/>
        <end position="27"/>
    </location>
</feature>
<dbReference type="VEuPathDB" id="FungiDB:NEUTE1DRAFT_97778"/>
<protein>
    <submittedName>
        <fullName evidence="2">Uncharacterized protein</fullName>
    </submittedName>
</protein>
<evidence type="ECO:0000256" key="1">
    <source>
        <dbReference type="SAM" id="MobiDB-lite"/>
    </source>
</evidence>
<evidence type="ECO:0000313" key="2">
    <source>
        <dbReference type="EMBL" id="EGO60612.1"/>
    </source>
</evidence>
<reference evidence="3" key="1">
    <citation type="journal article" date="2011" name="Genetics">
        <title>Massive changes in genome architecture accompany the transition to self-fertility in the filamentous fungus Neurospora tetrasperma.</title>
        <authorList>
            <person name="Ellison C.E."/>
            <person name="Stajich J.E."/>
            <person name="Jacobson D.J."/>
            <person name="Natvig D.O."/>
            <person name="Lapidus A."/>
            <person name="Foster B."/>
            <person name="Aerts A."/>
            <person name="Riley R."/>
            <person name="Lindquist E.A."/>
            <person name="Grigoriev I.V."/>
            <person name="Taylor J.W."/>
        </authorList>
    </citation>
    <scope>NUCLEOTIDE SEQUENCE [LARGE SCALE GENOMIC DNA]</scope>
    <source>
        <strain evidence="3">FGSC 2508 / P0657</strain>
    </source>
</reference>
<feature type="compositionally biased region" description="Polar residues" evidence="1">
    <location>
        <begin position="1"/>
        <end position="10"/>
    </location>
</feature>
<dbReference type="HOGENOM" id="CLU_2923186_0_0_1"/>
<organism evidence="2 3">
    <name type="scientific">Neurospora tetrasperma (strain FGSC 2508 / ATCC MYA-4615 / P0657)</name>
    <dbReference type="NCBI Taxonomy" id="510951"/>
    <lineage>
        <taxon>Eukaryota</taxon>
        <taxon>Fungi</taxon>
        <taxon>Dikarya</taxon>
        <taxon>Ascomycota</taxon>
        <taxon>Pezizomycotina</taxon>
        <taxon>Sordariomycetes</taxon>
        <taxon>Sordariomycetidae</taxon>
        <taxon>Sordariales</taxon>
        <taxon>Sordariaceae</taxon>
        <taxon>Neurospora</taxon>
    </lineage>
</organism>
<gene>
    <name evidence="2" type="ORF">NEUTE1DRAFT_97778</name>
</gene>
<dbReference type="AlphaFoldDB" id="F8MDC0"/>